<dbReference type="OrthoDB" id="643483at2"/>
<dbReference type="RefSeq" id="WP_146154460.1">
    <property type="nucleotide sequence ID" value="NZ_PYGK01000011.1"/>
</dbReference>
<sequence>MQPTTRVYRKQIIEGVSIPALIHNDSYFFTDLDVYEDGRVSCWNFEDLEHFKKDVRRGWVALSVPENEYISIHGLGKWSVKNASWTFDSETFIEYVSSLIKELNPHMENIFKYRQKVVKGVRIGETGTGIIYKPENPKDIFPEKIEGNSTNLLYRSGDEYYLVKATVFADLKISLNRLEKPLDLTFAELQELVDKKVVLTELPAQARVCIYGLGSFNIGECGYVIAIDQKLLEIQDQLRELRGEPGSKQICIEAYNKYLENPVSENKEQLKVSYENVPAHERMYLGDMDTKDIPIRMIIYGEQEIENWSHYRVAKARGMELPVIRIPKQKD</sequence>
<organism evidence="3 4">
    <name type="scientific">Chitinophaga ginsengisoli</name>
    <dbReference type="NCBI Taxonomy" id="363837"/>
    <lineage>
        <taxon>Bacteria</taxon>
        <taxon>Pseudomonadati</taxon>
        <taxon>Bacteroidota</taxon>
        <taxon>Chitinophagia</taxon>
        <taxon>Chitinophagales</taxon>
        <taxon>Chitinophagaceae</taxon>
        <taxon>Chitinophaga</taxon>
    </lineage>
</organism>
<dbReference type="InterPro" id="IPR056055">
    <property type="entry name" value="DUF7638"/>
</dbReference>
<evidence type="ECO:0000313" key="4">
    <source>
        <dbReference type="Proteomes" id="UP000240978"/>
    </source>
</evidence>
<dbReference type="Pfam" id="PF24645">
    <property type="entry name" value="DUF7639"/>
    <property type="match status" value="1"/>
</dbReference>
<dbReference type="Proteomes" id="UP000240978">
    <property type="component" value="Unassembled WGS sequence"/>
</dbReference>
<protein>
    <submittedName>
        <fullName evidence="3">Uncharacterized protein</fullName>
    </submittedName>
</protein>
<feature type="domain" description="DUF7638" evidence="1">
    <location>
        <begin position="137"/>
        <end position="245"/>
    </location>
</feature>
<keyword evidence="4" id="KW-1185">Reference proteome</keyword>
<reference evidence="3 4" key="1">
    <citation type="submission" date="2018-03" db="EMBL/GenBank/DDBJ databases">
        <title>Genomic Encyclopedia of Archaeal and Bacterial Type Strains, Phase II (KMG-II): from individual species to whole genera.</title>
        <authorList>
            <person name="Goeker M."/>
        </authorList>
    </citation>
    <scope>NUCLEOTIDE SEQUENCE [LARGE SCALE GENOMIC DNA]</scope>
    <source>
        <strain evidence="3 4">DSM 18107</strain>
    </source>
</reference>
<feature type="domain" description="DUF7638" evidence="1">
    <location>
        <begin position="4"/>
        <end position="106"/>
    </location>
</feature>
<dbReference type="AlphaFoldDB" id="A0A2P8FX98"/>
<name>A0A2P8FX98_9BACT</name>
<accession>A0A2P8FX98</accession>
<dbReference type="Pfam" id="PF24644">
    <property type="entry name" value="DUF7638"/>
    <property type="match status" value="2"/>
</dbReference>
<evidence type="ECO:0000259" key="1">
    <source>
        <dbReference type="Pfam" id="PF24644"/>
    </source>
</evidence>
<proteinExistence type="predicted"/>
<evidence type="ECO:0000313" key="3">
    <source>
        <dbReference type="EMBL" id="PSL26343.1"/>
    </source>
</evidence>
<feature type="domain" description="DUF7639" evidence="2">
    <location>
        <begin position="247"/>
        <end position="318"/>
    </location>
</feature>
<dbReference type="EMBL" id="PYGK01000011">
    <property type="protein sequence ID" value="PSL26343.1"/>
    <property type="molecule type" value="Genomic_DNA"/>
</dbReference>
<gene>
    <name evidence="3" type="ORF">CLV42_11154</name>
</gene>
<evidence type="ECO:0000259" key="2">
    <source>
        <dbReference type="Pfam" id="PF24645"/>
    </source>
</evidence>
<dbReference type="InterPro" id="IPR056056">
    <property type="entry name" value="DUF7639"/>
</dbReference>
<comment type="caution">
    <text evidence="3">The sequence shown here is derived from an EMBL/GenBank/DDBJ whole genome shotgun (WGS) entry which is preliminary data.</text>
</comment>